<comment type="similarity">
    <text evidence="3">Belongs to the class-I pyridoxal-phosphate-dependent aminotransferase family.</text>
</comment>
<dbReference type="InterPro" id="IPR029479">
    <property type="entry name" value="Nitroreductase"/>
</dbReference>
<dbReference type="Pfam" id="PF00881">
    <property type="entry name" value="Nitroreductase"/>
    <property type="match status" value="1"/>
</dbReference>
<dbReference type="EC" id="2.6.1.-" evidence="3"/>
<keyword evidence="3" id="KW-0032">Aminotransferase</keyword>
<comment type="cofactor">
    <cofactor evidence="1 3">
        <name>pyridoxal 5'-phosphate</name>
        <dbReference type="ChEBI" id="CHEBI:597326"/>
    </cofactor>
</comment>
<dbReference type="InterPro" id="IPR012825">
    <property type="entry name" value="BluB"/>
</dbReference>
<dbReference type="Gene3D" id="3.40.109.10">
    <property type="entry name" value="NADH Oxidase"/>
    <property type="match status" value="1"/>
</dbReference>
<evidence type="ECO:0000256" key="4">
    <source>
        <dbReference type="SAM" id="MobiDB-lite"/>
    </source>
</evidence>
<evidence type="ECO:0000313" key="8">
    <source>
        <dbReference type="Proteomes" id="UP000319557"/>
    </source>
</evidence>
<keyword evidence="2" id="KW-0663">Pyridoxal phosphate</keyword>
<gene>
    <name evidence="7" type="ORF">EC9_53380</name>
</gene>
<evidence type="ECO:0000259" key="5">
    <source>
        <dbReference type="Pfam" id="PF00155"/>
    </source>
</evidence>
<name>A0A517M8A3_9BACT</name>
<dbReference type="KEGG" id="ruv:EC9_53380"/>
<proteinExistence type="inferred from homology"/>
<dbReference type="GO" id="GO:0030170">
    <property type="term" value="F:pyridoxal phosphate binding"/>
    <property type="evidence" value="ECO:0007669"/>
    <property type="project" value="InterPro"/>
</dbReference>
<keyword evidence="8" id="KW-1185">Reference proteome</keyword>
<dbReference type="InterPro" id="IPR000415">
    <property type="entry name" value="Nitroreductase-like"/>
</dbReference>
<dbReference type="InterPro" id="IPR015424">
    <property type="entry name" value="PyrdxlP-dep_Trfase"/>
</dbReference>
<feature type="domain" description="Aminotransferase class I/classII large" evidence="5">
    <location>
        <begin position="30"/>
        <end position="351"/>
    </location>
</feature>
<accession>A0A517M8A3</accession>
<dbReference type="AlphaFoldDB" id="A0A517M8A3"/>
<dbReference type="EMBL" id="CP036261">
    <property type="protein sequence ID" value="QDS91118.1"/>
    <property type="molecule type" value="Genomic_DNA"/>
</dbReference>
<evidence type="ECO:0000256" key="1">
    <source>
        <dbReference type="ARBA" id="ARBA00001933"/>
    </source>
</evidence>
<dbReference type="Proteomes" id="UP000319557">
    <property type="component" value="Chromosome"/>
</dbReference>
<dbReference type="InterPro" id="IPR004838">
    <property type="entry name" value="NHTrfase_class1_PyrdxlP-BS"/>
</dbReference>
<protein>
    <recommendedName>
        <fullName evidence="3">Aminotransferase</fullName>
        <ecNumber evidence="3">2.6.1.-</ecNumber>
    </recommendedName>
</protein>
<evidence type="ECO:0000256" key="3">
    <source>
        <dbReference type="RuleBase" id="RU000481"/>
    </source>
</evidence>
<dbReference type="Gene3D" id="3.40.640.10">
    <property type="entry name" value="Type I PLP-dependent aspartate aminotransferase-like (Major domain)"/>
    <property type="match status" value="1"/>
</dbReference>
<dbReference type="Gene3D" id="3.90.1150.10">
    <property type="entry name" value="Aspartate Aminotransferase, domain 1"/>
    <property type="match status" value="1"/>
</dbReference>
<dbReference type="RefSeq" id="WP_145348809.1">
    <property type="nucleotide sequence ID" value="NZ_CP036261.1"/>
</dbReference>
<keyword evidence="3" id="KW-0808">Transferase</keyword>
<feature type="region of interest" description="Disordered" evidence="4">
    <location>
        <begin position="1"/>
        <end position="22"/>
    </location>
</feature>
<evidence type="ECO:0000256" key="2">
    <source>
        <dbReference type="ARBA" id="ARBA00022898"/>
    </source>
</evidence>
<dbReference type="PANTHER" id="PTHR42885:SF1">
    <property type="entry name" value="THREONINE-PHOSPHATE DECARBOXYLASE"/>
    <property type="match status" value="1"/>
</dbReference>
<dbReference type="CDD" id="cd00609">
    <property type="entry name" value="AAT_like"/>
    <property type="match status" value="1"/>
</dbReference>
<reference evidence="7 8" key="1">
    <citation type="submission" date="2019-02" db="EMBL/GenBank/DDBJ databases">
        <title>Deep-cultivation of Planctomycetes and their phenomic and genomic characterization uncovers novel biology.</title>
        <authorList>
            <person name="Wiegand S."/>
            <person name="Jogler M."/>
            <person name="Boedeker C."/>
            <person name="Pinto D."/>
            <person name="Vollmers J."/>
            <person name="Rivas-Marin E."/>
            <person name="Kohn T."/>
            <person name="Peeters S.H."/>
            <person name="Heuer A."/>
            <person name="Rast P."/>
            <person name="Oberbeckmann S."/>
            <person name="Bunk B."/>
            <person name="Jeske O."/>
            <person name="Meyerdierks A."/>
            <person name="Storesund J.E."/>
            <person name="Kallscheuer N."/>
            <person name="Luecker S."/>
            <person name="Lage O.M."/>
            <person name="Pohl T."/>
            <person name="Merkel B.J."/>
            <person name="Hornburger P."/>
            <person name="Mueller R.-W."/>
            <person name="Bruemmer F."/>
            <person name="Labrenz M."/>
            <person name="Spormann A.M."/>
            <person name="Op den Camp H."/>
            <person name="Overmann J."/>
            <person name="Amann R."/>
            <person name="Jetten M.S.M."/>
            <person name="Mascher T."/>
            <person name="Medema M.H."/>
            <person name="Devos D.P."/>
            <person name="Kaster A.-K."/>
            <person name="Ovreas L."/>
            <person name="Rohde M."/>
            <person name="Galperin M.Y."/>
            <person name="Jogler C."/>
        </authorList>
    </citation>
    <scope>NUCLEOTIDE SEQUENCE [LARGE SCALE GENOMIC DNA]</scope>
    <source>
        <strain evidence="7 8">EC9</strain>
    </source>
</reference>
<dbReference type="InterPro" id="IPR015422">
    <property type="entry name" value="PyrdxlP-dep_Trfase_small"/>
</dbReference>
<dbReference type="Pfam" id="PF00155">
    <property type="entry name" value="Aminotran_1_2"/>
    <property type="match status" value="1"/>
</dbReference>
<dbReference type="GO" id="GO:0016491">
    <property type="term" value="F:oxidoreductase activity"/>
    <property type="evidence" value="ECO:0007669"/>
    <property type="project" value="UniProtKB-KW"/>
</dbReference>
<organism evidence="7 8">
    <name type="scientific">Rosistilla ulvae</name>
    <dbReference type="NCBI Taxonomy" id="1930277"/>
    <lineage>
        <taxon>Bacteria</taxon>
        <taxon>Pseudomonadati</taxon>
        <taxon>Planctomycetota</taxon>
        <taxon>Planctomycetia</taxon>
        <taxon>Pirellulales</taxon>
        <taxon>Pirellulaceae</taxon>
        <taxon>Rosistilla</taxon>
    </lineage>
</organism>
<feature type="domain" description="Nitroreductase" evidence="6">
    <location>
        <begin position="388"/>
        <end position="551"/>
    </location>
</feature>
<dbReference type="OrthoDB" id="9813612at2"/>
<dbReference type="SUPFAM" id="SSF53383">
    <property type="entry name" value="PLP-dependent transferases"/>
    <property type="match status" value="1"/>
</dbReference>
<evidence type="ECO:0000313" key="7">
    <source>
        <dbReference type="EMBL" id="QDS91118.1"/>
    </source>
</evidence>
<evidence type="ECO:0000259" key="6">
    <source>
        <dbReference type="Pfam" id="PF00881"/>
    </source>
</evidence>
<feature type="compositionally biased region" description="Basic and acidic residues" evidence="4">
    <location>
        <begin position="9"/>
        <end position="22"/>
    </location>
</feature>
<dbReference type="SUPFAM" id="SSF55469">
    <property type="entry name" value="FMN-dependent nitroreductase-like"/>
    <property type="match status" value="1"/>
</dbReference>
<sequence>MKASPASTGEEHHGGIDSNELKARQIDPRNVLDLSSNLLFVDHPQRVKNAIQTSQFSHYPDRDCGPLLDALAARHQIPTDRILAGNGCCELIHLVASTLLNSSDRAMMVGPTFSEYARASRLAGAVTYEVRSKASEAFAVPTEAIQNDLESQSPRLVWICNPNNPTGQAVDASVIQDWVESCPQTTFVVDESYIDFSVSTQSLVGNEAANLIVLRSMTKSHALAGLRLGYLVASEPQIQALTARRIPWSVNELAQAAGVAALMSQPHYDAAMQRLQTEQTRLIGELRQRGYDPISSETGFFMLPIGDATAFRDRLLSSRVLVRDCTSFGLPEHVRIAIGDASATDRLLAAIDGRPLAATTPSDAVESGSAPTWGDDFRSQLHQLFRLRRDVRRFRTDPIAQQLMAQWIEAACMAPSVGLSQPWRFMSVDQPSLRERVLAEFELQNESAASGYEDAERQQYQKLKLAGLREAPEQLAIFVVPEPSQGRGLGRQTMPETVVYSVVAAIQNLWLAARCDGVGVGWVSILRPERISKILAVPDHWQLIAYLCLGYPSGPAQEIPTLELAGWEERMQTNQLWTHS</sequence>
<dbReference type="PANTHER" id="PTHR42885">
    <property type="entry name" value="HISTIDINOL-PHOSPHATE AMINOTRANSFERASE-RELATED"/>
    <property type="match status" value="1"/>
</dbReference>
<dbReference type="GO" id="GO:0008483">
    <property type="term" value="F:transaminase activity"/>
    <property type="evidence" value="ECO:0007669"/>
    <property type="project" value="UniProtKB-KW"/>
</dbReference>
<dbReference type="NCBIfam" id="TIGR02476">
    <property type="entry name" value="BluB"/>
    <property type="match status" value="1"/>
</dbReference>
<dbReference type="InterPro" id="IPR004839">
    <property type="entry name" value="Aminotransferase_I/II_large"/>
</dbReference>
<dbReference type="PROSITE" id="PS00105">
    <property type="entry name" value="AA_TRANSFER_CLASS_1"/>
    <property type="match status" value="1"/>
</dbReference>
<keyword evidence="7" id="KW-0560">Oxidoreductase</keyword>
<dbReference type="InterPro" id="IPR015421">
    <property type="entry name" value="PyrdxlP-dep_Trfase_major"/>
</dbReference>